<dbReference type="PANTHER" id="PTHR43584">
    <property type="entry name" value="NUCLEOTIDYL TRANSFERASE"/>
    <property type="match status" value="1"/>
</dbReference>
<keyword evidence="9 20" id="KW-0479">Metal-binding</keyword>
<evidence type="ECO:0000256" key="18">
    <source>
        <dbReference type="ARBA" id="ARBA00048493"/>
    </source>
</evidence>
<keyword evidence="23" id="KW-1185">Reference proteome</keyword>
<keyword evidence="16 20" id="KW-0961">Cell wall biogenesis/degradation</keyword>
<evidence type="ECO:0000256" key="14">
    <source>
        <dbReference type="ARBA" id="ARBA00023268"/>
    </source>
</evidence>
<evidence type="ECO:0000256" key="3">
    <source>
        <dbReference type="ARBA" id="ARBA00005208"/>
    </source>
</evidence>
<evidence type="ECO:0000313" key="22">
    <source>
        <dbReference type="EMBL" id="UOF91812.1"/>
    </source>
</evidence>
<evidence type="ECO:0000256" key="8">
    <source>
        <dbReference type="ARBA" id="ARBA00022695"/>
    </source>
</evidence>
<feature type="binding site" evidence="20">
    <location>
        <position position="75"/>
    </location>
    <ligand>
        <name>UDP-N-acetyl-alpha-D-glucosamine</name>
        <dbReference type="ChEBI" id="CHEBI:57705"/>
    </ligand>
</feature>
<comment type="cofactor">
    <cofactor evidence="20">
        <name>Mg(2+)</name>
        <dbReference type="ChEBI" id="CHEBI:18420"/>
    </cofactor>
    <text evidence="20">Binds 1 Mg(2+) ion per subunit.</text>
</comment>
<evidence type="ECO:0000256" key="2">
    <source>
        <dbReference type="ARBA" id="ARBA00005166"/>
    </source>
</evidence>
<feature type="binding site" evidence="20">
    <location>
        <position position="25"/>
    </location>
    <ligand>
        <name>UDP-N-acetyl-alpha-D-glucosamine</name>
        <dbReference type="ChEBI" id="CHEBI:57705"/>
    </ligand>
</feature>
<sequence length="467" mass="51578">MPKQKRYAIVLAAGQGTRMKSMRHKVLHSIGGKPMIEHVIDHLNTVGIDRIIVVVGSLSEQVMEQLGDRVEYVFQHEQLGTAHAVMQAKYLLADEQGTTFVVAGDAPLIQPETLQMMVTQHEREKASVTVLTATLENPFGYGRMIRNAAGDVDRIVEQKDGTAEELAISEVNSGTYCFDNQLLFHVLSQIDNKNAQGEYYLPDCVSVLKNQGHKVIAFETKDPEEIYGVNDRLQLTTAQKIMQRWILQYHMRNGVTIMDPENTYIDADVVIGPDTMIYPGTHLHGKTIIGESCILGPNIQLTDMIIGYECHVFQTVATSSKIGPETSVGPFAYIRPNSDVGSHVKIGNFVEIKNSQIGDYTKVSHLGYVGDATVGQHTNIGCGAITVNYDGINKHRTIIGDRAFVGSNVNLIAPVKVEDGAYVVAGSTITDDVPQNALAIARERQIIKPEYAEKLRKKFQSEKESKK</sequence>
<feature type="region of interest" description="N-acetyltransferase" evidence="20">
    <location>
        <begin position="254"/>
        <end position="467"/>
    </location>
</feature>
<dbReference type="SUPFAM" id="SSF51161">
    <property type="entry name" value="Trimeric LpxA-like enzymes"/>
    <property type="match status" value="1"/>
</dbReference>
<organism evidence="22 23">
    <name type="scientific">Fodinisporobacter ferrooxydans</name>
    <dbReference type="NCBI Taxonomy" id="2901836"/>
    <lineage>
        <taxon>Bacteria</taxon>
        <taxon>Bacillati</taxon>
        <taxon>Bacillota</taxon>
        <taxon>Bacilli</taxon>
        <taxon>Bacillales</taxon>
        <taxon>Alicyclobacillaceae</taxon>
        <taxon>Fodinisporobacter</taxon>
    </lineage>
</organism>
<keyword evidence="14 20" id="KW-0511">Multifunctional enzyme</keyword>
<dbReference type="NCBIfam" id="TIGR01173">
    <property type="entry name" value="glmU"/>
    <property type="match status" value="1"/>
</dbReference>
<feature type="active site" description="Proton acceptor" evidence="20">
    <location>
        <position position="365"/>
    </location>
</feature>
<evidence type="ECO:0000256" key="17">
    <source>
        <dbReference type="ARBA" id="ARBA00048247"/>
    </source>
</evidence>
<keyword evidence="8 20" id="KW-0548">Nucleotidyltransferase</keyword>
<feature type="domain" description="Nucleotidyl transferase" evidence="21">
    <location>
        <begin position="8"/>
        <end position="221"/>
    </location>
</feature>
<dbReference type="Gene3D" id="3.90.550.10">
    <property type="entry name" value="Spore Coat Polysaccharide Biosynthesis Protein SpsA, Chain A"/>
    <property type="match status" value="1"/>
</dbReference>
<evidence type="ECO:0000256" key="19">
    <source>
        <dbReference type="ARBA" id="ARBA00049628"/>
    </source>
</evidence>
<feature type="binding site" evidence="20">
    <location>
        <position position="335"/>
    </location>
    <ligand>
        <name>UDP-N-acetyl-alpha-D-glucosamine</name>
        <dbReference type="ChEBI" id="CHEBI:57705"/>
    </ligand>
</feature>
<dbReference type="EMBL" id="CP089291">
    <property type="protein sequence ID" value="UOF91812.1"/>
    <property type="molecule type" value="Genomic_DNA"/>
</dbReference>
<feature type="binding site" evidence="20">
    <location>
        <begin position="80"/>
        <end position="81"/>
    </location>
    <ligand>
        <name>UDP-N-acetyl-alpha-D-glucosamine</name>
        <dbReference type="ChEBI" id="CHEBI:57705"/>
    </ligand>
</feature>
<evidence type="ECO:0000256" key="6">
    <source>
        <dbReference type="ARBA" id="ARBA00022490"/>
    </source>
</evidence>
<dbReference type="Pfam" id="PF00483">
    <property type="entry name" value="NTP_transferase"/>
    <property type="match status" value="1"/>
</dbReference>
<dbReference type="CDD" id="cd02540">
    <property type="entry name" value="GT2_GlmU_N_bac"/>
    <property type="match status" value="1"/>
</dbReference>
<evidence type="ECO:0000256" key="11">
    <source>
        <dbReference type="ARBA" id="ARBA00022842"/>
    </source>
</evidence>
<comment type="pathway">
    <text evidence="20">Bacterial outer membrane biogenesis; LPS lipid A biosynthesis.</text>
</comment>
<evidence type="ECO:0000256" key="10">
    <source>
        <dbReference type="ARBA" id="ARBA00022737"/>
    </source>
</evidence>
<feature type="binding site" evidence="20">
    <location>
        <position position="368"/>
    </location>
    <ligand>
        <name>UDP-N-acetyl-alpha-D-glucosamine</name>
        <dbReference type="ChEBI" id="CHEBI:57705"/>
    </ligand>
</feature>
<comment type="similarity">
    <text evidence="5 20">In the N-terminal section; belongs to the N-acetylglucosamine-1-phosphate uridyltransferase family.</text>
</comment>
<dbReference type="InterPro" id="IPR005835">
    <property type="entry name" value="NTP_transferase_dom"/>
</dbReference>
<dbReference type="InterPro" id="IPR001451">
    <property type="entry name" value="Hexapep"/>
</dbReference>
<dbReference type="NCBIfam" id="NF010934">
    <property type="entry name" value="PRK14354.1"/>
    <property type="match status" value="1"/>
</dbReference>
<comment type="subcellular location">
    <subcellularLocation>
        <location evidence="1 20">Cytoplasm</location>
    </subcellularLocation>
</comment>
<dbReference type="HAMAP" id="MF_01631">
    <property type="entry name" value="GlmU"/>
    <property type="match status" value="1"/>
</dbReference>
<reference evidence="22" key="1">
    <citation type="submission" date="2021-12" db="EMBL/GenBank/DDBJ databases">
        <title>Alicyclobacillaceae gen. nov., sp. nov., isolated from chalcocite enrichment system.</title>
        <authorList>
            <person name="Jiang Z."/>
        </authorList>
    </citation>
    <scope>NUCLEOTIDE SEQUENCE</scope>
    <source>
        <strain evidence="22">MYW30-H2</strain>
    </source>
</reference>
<comment type="similarity">
    <text evidence="4 20">In the C-terminal section; belongs to the transferase hexapeptide repeat family.</text>
</comment>
<keyword evidence="6 20" id="KW-0963">Cytoplasm</keyword>
<keyword evidence="15 20" id="KW-0012">Acyltransferase</keyword>
<dbReference type="InterPro" id="IPR029044">
    <property type="entry name" value="Nucleotide-diphossugar_trans"/>
</dbReference>
<comment type="pathway">
    <text evidence="2 20">Nucleotide-sugar biosynthesis; UDP-N-acetyl-alpha-D-glucosamine biosynthesis; N-acetyl-alpha-D-glucosamine 1-phosphate from alpha-D-glucosamine 6-phosphate (route II): step 2/2.</text>
</comment>
<feature type="binding site" evidence="20">
    <location>
        <begin position="11"/>
        <end position="14"/>
    </location>
    <ligand>
        <name>UDP-N-acetyl-alpha-D-glucosamine</name>
        <dbReference type="ChEBI" id="CHEBI:57705"/>
    </ligand>
</feature>
<dbReference type="InterPro" id="IPR011004">
    <property type="entry name" value="Trimer_LpxA-like_sf"/>
</dbReference>
<feature type="binding site" evidence="20">
    <location>
        <position position="379"/>
    </location>
    <ligand>
        <name>UDP-N-acetyl-alpha-D-glucosamine</name>
        <dbReference type="ChEBI" id="CHEBI:57705"/>
    </ligand>
</feature>
<feature type="region of interest" description="Pyrophosphorylase" evidence="20">
    <location>
        <begin position="1"/>
        <end position="232"/>
    </location>
</feature>
<evidence type="ECO:0000256" key="1">
    <source>
        <dbReference type="ARBA" id="ARBA00004496"/>
    </source>
</evidence>
<evidence type="ECO:0000256" key="7">
    <source>
        <dbReference type="ARBA" id="ARBA00022679"/>
    </source>
</evidence>
<keyword evidence="7 20" id="KW-0808">Transferase</keyword>
<dbReference type="InterPro" id="IPR005882">
    <property type="entry name" value="Bifunctional_GlmU"/>
</dbReference>
<evidence type="ECO:0000256" key="5">
    <source>
        <dbReference type="ARBA" id="ARBA00007947"/>
    </source>
</evidence>
<dbReference type="Gene3D" id="2.160.10.10">
    <property type="entry name" value="Hexapeptide repeat proteins"/>
    <property type="match status" value="1"/>
</dbReference>
<dbReference type="EC" id="2.3.1.157" evidence="20"/>
<comment type="caution">
    <text evidence="20">Lacks conserved residue(s) required for the propagation of feature annotation.</text>
</comment>
<feature type="binding site" evidence="20">
    <location>
        <position position="407"/>
    </location>
    <ligand>
        <name>acetyl-CoA</name>
        <dbReference type="ChEBI" id="CHEBI:57288"/>
    </ligand>
</feature>
<feature type="binding site" evidence="20">
    <location>
        <position position="142"/>
    </location>
    <ligand>
        <name>UDP-N-acetyl-alpha-D-glucosamine</name>
        <dbReference type="ChEBI" id="CHEBI:57705"/>
    </ligand>
</feature>
<evidence type="ECO:0000256" key="15">
    <source>
        <dbReference type="ARBA" id="ARBA00023315"/>
    </source>
</evidence>
<comment type="pathway">
    <text evidence="3 20">Nucleotide-sugar biosynthesis; UDP-N-acetyl-alpha-D-glucosamine biosynthesis; UDP-N-acetyl-alpha-D-glucosamine from N-acetyl-alpha-D-glucosamine 1-phosphate: step 1/1.</text>
</comment>
<dbReference type="RefSeq" id="WP_347438501.1">
    <property type="nucleotide sequence ID" value="NZ_CP089291.1"/>
</dbReference>
<dbReference type="EC" id="2.7.7.23" evidence="20"/>
<feature type="binding site" evidence="20">
    <location>
        <position position="172"/>
    </location>
    <ligand>
        <name>UDP-N-acetyl-alpha-D-glucosamine</name>
        <dbReference type="ChEBI" id="CHEBI:57705"/>
    </ligand>
</feature>
<accession>A0ABY4CMV0</accession>
<evidence type="ECO:0000256" key="13">
    <source>
        <dbReference type="ARBA" id="ARBA00022984"/>
    </source>
</evidence>
<evidence type="ECO:0000259" key="21">
    <source>
        <dbReference type="Pfam" id="PF00483"/>
    </source>
</evidence>
<feature type="binding site" evidence="20">
    <location>
        <position position="442"/>
    </location>
    <ligand>
        <name>acetyl-CoA</name>
        <dbReference type="ChEBI" id="CHEBI:57288"/>
    </ligand>
</feature>
<proteinExistence type="inferred from homology"/>
<feature type="binding site" evidence="20">
    <location>
        <position position="157"/>
    </location>
    <ligand>
        <name>UDP-N-acetyl-alpha-D-glucosamine</name>
        <dbReference type="ChEBI" id="CHEBI:57705"/>
    </ligand>
</feature>
<feature type="binding site" evidence="20">
    <location>
        <position position="105"/>
    </location>
    <ligand>
        <name>Mg(2+)</name>
        <dbReference type="ChEBI" id="CHEBI:18420"/>
    </ligand>
</feature>
<keyword evidence="11 20" id="KW-0460">Magnesium</keyword>
<comment type="catalytic activity">
    <reaction evidence="18 20">
        <text>N-acetyl-alpha-D-glucosamine 1-phosphate + UTP + H(+) = UDP-N-acetyl-alpha-D-glucosamine + diphosphate</text>
        <dbReference type="Rhea" id="RHEA:13509"/>
        <dbReference type="ChEBI" id="CHEBI:15378"/>
        <dbReference type="ChEBI" id="CHEBI:33019"/>
        <dbReference type="ChEBI" id="CHEBI:46398"/>
        <dbReference type="ChEBI" id="CHEBI:57705"/>
        <dbReference type="ChEBI" id="CHEBI:57776"/>
        <dbReference type="EC" id="2.7.7.23"/>
    </reaction>
</comment>
<evidence type="ECO:0000256" key="9">
    <source>
        <dbReference type="ARBA" id="ARBA00022723"/>
    </source>
</evidence>
<dbReference type="GO" id="GO:0003977">
    <property type="term" value="F:UDP-N-acetylglucosamine diphosphorylase activity"/>
    <property type="evidence" value="ECO:0007669"/>
    <property type="project" value="UniProtKB-EC"/>
</dbReference>
<dbReference type="InterPro" id="IPR050065">
    <property type="entry name" value="GlmU-like"/>
</dbReference>
<feature type="binding site" evidence="20">
    <location>
        <position position="230"/>
    </location>
    <ligand>
        <name>Mg(2+)</name>
        <dbReference type="ChEBI" id="CHEBI:18420"/>
    </ligand>
</feature>
<feature type="binding site" evidence="20">
    <location>
        <position position="353"/>
    </location>
    <ligand>
        <name>UDP-N-acetyl-alpha-D-glucosamine</name>
        <dbReference type="ChEBI" id="CHEBI:57705"/>
    </ligand>
</feature>
<dbReference type="InterPro" id="IPR038009">
    <property type="entry name" value="GlmU_C_LbH"/>
</dbReference>
<evidence type="ECO:0000256" key="16">
    <source>
        <dbReference type="ARBA" id="ARBA00023316"/>
    </source>
</evidence>
<protein>
    <recommendedName>
        <fullName evidence="20">Bifunctional protein GlmU</fullName>
    </recommendedName>
    <domain>
        <recommendedName>
            <fullName evidence="20">UDP-N-acetylglucosamine pyrophosphorylase</fullName>
            <ecNumber evidence="20">2.7.7.23</ecNumber>
        </recommendedName>
        <alternativeName>
            <fullName evidence="20">N-acetylglucosamine-1-phosphate uridyltransferase</fullName>
        </alternativeName>
    </domain>
    <domain>
        <recommendedName>
            <fullName evidence="20">Glucosamine-1-phosphate N-acetyltransferase</fullName>
            <ecNumber evidence="20">2.3.1.157</ecNumber>
        </recommendedName>
    </domain>
</protein>
<dbReference type="SUPFAM" id="SSF53448">
    <property type="entry name" value="Nucleotide-diphospho-sugar transferases"/>
    <property type="match status" value="1"/>
</dbReference>
<evidence type="ECO:0000256" key="20">
    <source>
        <dbReference type="HAMAP-Rule" id="MF_01631"/>
    </source>
</evidence>
<keyword evidence="12 20" id="KW-0133">Cell shape</keyword>
<dbReference type="Pfam" id="PF00132">
    <property type="entry name" value="Hexapep"/>
    <property type="match status" value="3"/>
</dbReference>
<comment type="subunit">
    <text evidence="20">Homotrimer.</text>
</comment>
<comment type="catalytic activity">
    <reaction evidence="17 20">
        <text>alpha-D-glucosamine 1-phosphate + acetyl-CoA = N-acetyl-alpha-D-glucosamine 1-phosphate + CoA + H(+)</text>
        <dbReference type="Rhea" id="RHEA:13725"/>
        <dbReference type="ChEBI" id="CHEBI:15378"/>
        <dbReference type="ChEBI" id="CHEBI:57287"/>
        <dbReference type="ChEBI" id="CHEBI:57288"/>
        <dbReference type="ChEBI" id="CHEBI:57776"/>
        <dbReference type="ChEBI" id="CHEBI:58516"/>
        <dbReference type="EC" id="2.3.1.157"/>
    </reaction>
</comment>
<feature type="binding site" evidence="20">
    <location>
        <position position="230"/>
    </location>
    <ligand>
        <name>UDP-N-acetyl-alpha-D-glucosamine</name>
        <dbReference type="ChEBI" id="CHEBI:57705"/>
    </ligand>
</feature>
<gene>
    <name evidence="20 22" type="primary">glmU</name>
    <name evidence="22" type="ORF">LSG31_06110</name>
</gene>
<name>A0ABY4CMV0_9BACL</name>
<dbReference type="GO" id="GO:0019134">
    <property type="term" value="F:glucosamine-1-phosphate N-acetyltransferase activity"/>
    <property type="evidence" value="ECO:0007669"/>
    <property type="project" value="UniProtKB-EC"/>
</dbReference>
<dbReference type="CDD" id="cd03353">
    <property type="entry name" value="LbH_GlmU_C"/>
    <property type="match status" value="1"/>
</dbReference>
<evidence type="ECO:0000256" key="12">
    <source>
        <dbReference type="ARBA" id="ARBA00022960"/>
    </source>
</evidence>
<evidence type="ECO:0000313" key="23">
    <source>
        <dbReference type="Proteomes" id="UP000830167"/>
    </source>
</evidence>
<dbReference type="PANTHER" id="PTHR43584:SF3">
    <property type="entry name" value="BIFUNCTIONAL PROTEIN GLMU"/>
    <property type="match status" value="1"/>
</dbReference>
<dbReference type="Proteomes" id="UP000830167">
    <property type="component" value="Chromosome"/>
</dbReference>
<keyword evidence="13 20" id="KW-0573">Peptidoglycan synthesis</keyword>
<feature type="region of interest" description="Linker" evidence="20">
    <location>
        <begin position="233"/>
        <end position="253"/>
    </location>
</feature>
<keyword evidence="10 20" id="KW-0677">Repeat</keyword>
<feature type="binding site" evidence="20">
    <location>
        <position position="425"/>
    </location>
    <ligand>
        <name>acetyl-CoA</name>
        <dbReference type="ChEBI" id="CHEBI:57288"/>
    </ligand>
</feature>
<evidence type="ECO:0000256" key="4">
    <source>
        <dbReference type="ARBA" id="ARBA00007707"/>
    </source>
</evidence>
<feature type="binding site" evidence="20">
    <location>
        <begin position="388"/>
        <end position="389"/>
    </location>
    <ligand>
        <name>acetyl-CoA</name>
        <dbReference type="ChEBI" id="CHEBI:57288"/>
    </ligand>
</feature>
<comment type="function">
    <text evidence="19 20">Catalyzes the last two sequential reactions in the de novo biosynthetic pathway for UDP-N-acetylglucosamine (UDP-GlcNAc). The C-terminal domain catalyzes the transfer of acetyl group from acetyl coenzyme A to glucosamine-1-phosphate (GlcN-1-P) to produce N-acetylglucosamine-1-phosphate (GlcNAc-1-P), which is converted into UDP-GlcNAc by the transfer of uridine 5-monophosphate (from uridine 5-triphosphate), a reaction catalyzed by the N-terminal domain.</text>
</comment>